<dbReference type="EMBL" id="JAPDMQ010000314">
    <property type="protein sequence ID" value="KAK0527364.1"/>
    <property type="molecule type" value="Genomic_DNA"/>
</dbReference>
<evidence type="ECO:0000313" key="3">
    <source>
        <dbReference type="Proteomes" id="UP001176521"/>
    </source>
</evidence>
<accession>A0AAN6G8C7</accession>
<evidence type="ECO:0000313" key="2">
    <source>
        <dbReference type="EMBL" id="KAK0527364.1"/>
    </source>
</evidence>
<dbReference type="AlphaFoldDB" id="A0AAN6G8C7"/>
<gene>
    <name evidence="2" type="ORF">OC842_004898</name>
</gene>
<sequence>SILVLAHLLRRPCSCHGVRRDRPPSRAHMVSAAAGATPTAHAPTAAGAELVFLVRICTLQDRSTTAPTRVPGAAAPRASAPRAPGLTSGPSNPGPLADASGCLGPALGPEDKG</sequence>
<name>A0AAN6G8C7_9BASI</name>
<protein>
    <submittedName>
        <fullName evidence="2">Uncharacterized protein</fullName>
    </submittedName>
</protein>
<proteinExistence type="predicted"/>
<evidence type="ECO:0000256" key="1">
    <source>
        <dbReference type="SAM" id="MobiDB-lite"/>
    </source>
</evidence>
<organism evidence="2 3">
    <name type="scientific">Tilletia horrida</name>
    <dbReference type="NCBI Taxonomy" id="155126"/>
    <lineage>
        <taxon>Eukaryota</taxon>
        <taxon>Fungi</taxon>
        <taxon>Dikarya</taxon>
        <taxon>Basidiomycota</taxon>
        <taxon>Ustilaginomycotina</taxon>
        <taxon>Exobasidiomycetes</taxon>
        <taxon>Tilletiales</taxon>
        <taxon>Tilletiaceae</taxon>
        <taxon>Tilletia</taxon>
    </lineage>
</organism>
<feature type="non-terminal residue" evidence="2">
    <location>
        <position position="1"/>
    </location>
</feature>
<keyword evidence="3" id="KW-1185">Reference proteome</keyword>
<dbReference type="Proteomes" id="UP001176521">
    <property type="component" value="Unassembled WGS sequence"/>
</dbReference>
<feature type="region of interest" description="Disordered" evidence="1">
    <location>
        <begin position="62"/>
        <end position="113"/>
    </location>
</feature>
<reference evidence="2" key="1">
    <citation type="journal article" date="2023" name="PhytoFront">
        <title>Draft Genome Resources of Seven Strains of Tilletia horrida, Causal Agent of Kernel Smut of Rice.</title>
        <authorList>
            <person name="Khanal S."/>
            <person name="Antony Babu S."/>
            <person name="Zhou X.G."/>
        </authorList>
    </citation>
    <scope>NUCLEOTIDE SEQUENCE</scope>
    <source>
        <strain evidence="2">TX3</strain>
    </source>
</reference>
<feature type="compositionally biased region" description="Low complexity" evidence="1">
    <location>
        <begin position="71"/>
        <end position="85"/>
    </location>
</feature>
<comment type="caution">
    <text evidence="2">The sequence shown here is derived from an EMBL/GenBank/DDBJ whole genome shotgun (WGS) entry which is preliminary data.</text>
</comment>